<dbReference type="Pfam" id="PF13692">
    <property type="entry name" value="Glyco_trans_1_4"/>
    <property type="match status" value="1"/>
</dbReference>
<keyword evidence="3" id="KW-1185">Reference proteome</keyword>
<dbReference type="RefSeq" id="WP_209841784.1">
    <property type="nucleotide sequence ID" value="NZ_JAGGJP010000012.1"/>
</dbReference>
<comment type="caution">
    <text evidence="2">The sequence shown here is derived from an EMBL/GenBank/DDBJ whole genome shotgun (WGS) entry which is preliminary data.</text>
</comment>
<dbReference type="InterPro" id="IPR028098">
    <property type="entry name" value="Glyco_trans_4-like_N"/>
</dbReference>
<dbReference type="CDD" id="cd03801">
    <property type="entry name" value="GT4_PimA-like"/>
    <property type="match status" value="1"/>
</dbReference>
<keyword evidence="2" id="KW-0328">Glycosyltransferase</keyword>
<dbReference type="Gene3D" id="3.40.50.2000">
    <property type="entry name" value="Glycogen Phosphorylase B"/>
    <property type="match status" value="2"/>
</dbReference>
<dbReference type="Proteomes" id="UP001596056">
    <property type="component" value="Unassembled WGS sequence"/>
</dbReference>
<dbReference type="EC" id="2.4.-.-" evidence="2"/>
<dbReference type="GO" id="GO:0016757">
    <property type="term" value="F:glycosyltransferase activity"/>
    <property type="evidence" value="ECO:0007669"/>
    <property type="project" value="UniProtKB-KW"/>
</dbReference>
<sequence>MKVLLLVSELEDYAITYANGLARHAEVVLCVPRRQYARLARWVDPRVDLRLLDWPRHSSPGNLRFLASVVRLVRREGPDVIHLLSNNILWLNLALPFWRGIPIVTTVHDVEVHPGDRDTKALPAWATTLAVRQSDALVVHGEGLRRKAAERFGRPLGEIHVLSHPAITRYADLARAEGLAPALRGEGFTLLLFGRIFAYKGLDLLLRAEAALGDRLPGLRIVIAGRGDDPWELRGLMGDPGRYDIRSRFIEDREVAELFLGADAIALPYAEASQSGVLNVAAAFGLPAIATDVGELGATVEGQGMGLVVPPGDAAAMAATILRMAGDAGAREEMARRARAWAEGPNAPEAVGGRALALYRDLLRRRRAGYAERMHPSPGG</sequence>
<proteinExistence type="predicted"/>
<dbReference type="InterPro" id="IPR050194">
    <property type="entry name" value="Glycosyltransferase_grp1"/>
</dbReference>
<protein>
    <submittedName>
        <fullName evidence="2">Glycosyltransferase family 4 protein</fullName>
        <ecNumber evidence="2">2.4.-.-</ecNumber>
    </submittedName>
</protein>
<dbReference type="EMBL" id="JBHSNA010000012">
    <property type="protein sequence ID" value="MFC5567275.1"/>
    <property type="molecule type" value="Genomic_DNA"/>
</dbReference>
<keyword evidence="2" id="KW-0808">Transferase</keyword>
<organism evidence="2 3">
    <name type="scientific">Rubellimicrobium aerolatum</name>
    <dbReference type="NCBI Taxonomy" id="490979"/>
    <lineage>
        <taxon>Bacteria</taxon>
        <taxon>Pseudomonadati</taxon>
        <taxon>Pseudomonadota</taxon>
        <taxon>Alphaproteobacteria</taxon>
        <taxon>Rhodobacterales</taxon>
        <taxon>Roseobacteraceae</taxon>
        <taxon>Rubellimicrobium</taxon>
    </lineage>
</organism>
<accession>A0ABW0SEN8</accession>
<dbReference type="SUPFAM" id="SSF53756">
    <property type="entry name" value="UDP-Glycosyltransferase/glycogen phosphorylase"/>
    <property type="match status" value="1"/>
</dbReference>
<dbReference type="PANTHER" id="PTHR45947:SF3">
    <property type="entry name" value="SULFOQUINOVOSYL TRANSFERASE SQD2"/>
    <property type="match status" value="1"/>
</dbReference>
<feature type="domain" description="Glycosyltransferase subfamily 4-like N-terminal" evidence="1">
    <location>
        <begin position="17"/>
        <end position="162"/>
    </location>
</feature>
<dbReference type="PANTHER" id="PTHR45947">
    <property type="entry name" value="SULFOQUINOVOSYL TRANSFERASE SQD2"/>
    <property type="match status" value="1"/>
</dbReference>
<dbReference type="Pfam" id="PF13579">
    <property type="entry name" value="Glyco_trans_4_4"/>
    <property type="match status" value="1"/>
</dbReference>
<evidence type="ECO:0000313" key="3">
    <source>
        <dbReference type="Proteomes" id="UP001596056"/>
    </source>
</evidence>
<gene>
    <name evidence="2" type="ORF">ACFPOC_12755</name>
</gene>
<evidence type="ECO:0000313" key="2">
    <source>
        <dbReference type="EMBL" id="MFC5567275.1"/>
    </source>
</evidence>
<name>A0ABW0SEN8_9RHOB</name>
<reference evidence="3" key="1">
    <citation type="journal article" date="2019" name="Int. J. Syst. Evol. Microbiol.">
        <title>The Global Catalogue of Microorganisms (GCM) 10K type strain sequencing project: providing services to taxonomists for standard genome sequencing and annotation.</title>
        <authorList>
            <consortium name="The Broad Institute Genomics Platform"/>
            <consortium name="The Broad Institute Genome Sequencing Center for Infectious Disease"/>
            <person name="Wu L."/>
            <person name="Ma J."/>
        </authorList>
    </citation>
    <scope>NUCLEOTIDE SEQUENCE [LARGE SCALE GENOMIC DNA]</scope>
    <source>
        <strain evidence="3">KACC 11588</strain>
    </source>
</reference>
<evidence type="ECO:0000259" key="1">
    <source>
        <dbReference type="Pfam" id="PF13579"/>
    </source>
</evidence>